<keyword evidence="10 11" id="KW-0998">Cell outer membrane</keyword>
<dbReference type="GO" id="GO:0009279">
    <property type="term" value="C:cell outer membrane"/>
    <property type="evidence" value="ECO:0007669"/>
    <property type="project" value="UniProtKB-SubCell"/>
</dbReference>
<evidence type="ECO:0000256" key="1">
    <source>
        <dbReference type="ARBA" id="ARBA00004571"/>
    </source>
</evidence>
<evidence type="ECO:0000256" key="8">
    <source>
        <dbReference type="ARBA" id="ARBA00023077"/>
    </source>
</evidence>
<dbReference type="InterPro" id="IPR000531">
    <property type="entry name" value="Beta-barrel_TonB"/>
</dbReference>
<evidence type="ECO:0000313" key="16">
    <source>
        <dbReference type="EMBL" id="QUT06739.1"/>
    </source>
</evidence>
<feature type="domain" description="TonB-dependent receptor-like beta-barrel" evidence="14">
    <location>
        <begin position="256"/>
        <end position="753"/>
    </location>
</feature>
<keyword evidence="2 11" id="KW-0813">Transport</keyword>
<evidence type="ECO:0000256" key="7">
    <source>
        <dbReference type="ARBA" id="ARBA00023065"/>
    </source>
</evidence>
<dbReference type="InterPro" id="IPR036942">
    <property type="entry name" value="Beta-barrel_TonB_sf"/>
</dbReference>
<reference evidence="16" key="1">
    <citation type="submission" date="2021-04" db="EMBL/GenBank/DDBJ databases">
        <title>Isolation of p-tert-butylphenol degrading bacteria Sphingobium phenoxybenzoativorans Tas13 from active sludge.</title>
        <authorList>
            <person name="Li Y."/>
        </authorList>
    </citation>
    <scope>NUCLEOTIDE SEQUENCE</scope>
    <source>
        <strain evidence="16">Tas13</strain>
    </source>
</reference>
<dbReference type="SUPFAM" id="SSF56935">
    <property type="entry name" value="Porins"/>
    <property type="match status" value="1"/>
</dbReference>
<keyword evidence="17" id="KW-1185">Reference proteome</keyword>
<organism evidence="16 17">
    <name type="scientific">Sphingobium phenoxybenzoativorans</name>
    <dbReference type="NCBI Taxonomy" id="1592790"/>
    <lineage>
        <taxon>Bacteria</taxon>
        <taxon>Pseudomonadati</taxon>
        <taxon>Pseudomonadota</taxon>
        <taxon>Alphaproteobacteria</taxon>
        <taxon>Sphingomonadales</taxon>
        <taxon>Sphingomonadaceae</taxon>
        <taxon>Sphingobium</taxon>
    </lineage>
</organism>
<dbReference type="InterPro" id="IPR039426">
    <property type="entry name" value="TonB-dep_rcpt-like"/>
</dbReference>
<evidence type="ECO:0000313" key="17">
    <source>
        <dbReference type="Proteomes" id="UP000681425"/>
    </source>
</evidence>
<keyword evidence="16" id="KW-0675">Receptor</keyword>
<evidence type="ECO:0000256" key="2">
    <source>
        <dbReference type="ARBA" id="ARBA00022448"/>
    </source>
</evidence>
<comment type="subcellular location">
    <subcellularLocation>
        <location evidence="1 11">Cell outer membrane</location>
        <topology evidence="1 11">Multi-pass membrane protein</topology>
    </subcellularLocation>
</comment>
<dbReference type="AlphaFoldDB" id="A0A975K9B1"/>
<evidence type="ECO:0000256" key="4">
    <source>
        <dbReference type="ARBA" id="ARBA00022496"/>
    </source>
</evidence>
<gene>
    <name evidence="16" type="ORF">KFK14_04660</name>
</gene>
<evidence type="ECO:0000256" key="6">
    <source>
        <dbReference type="ARBA" id="ARBA00023004"/>
    </source>
</evidence>
<dbReference type="Pfam" id="PF07715">
    <property type="entry name" value="Plug"/>
    <property type="match status" value="1"/>
</dbReference>
<dbReference type="KEGG" id="spph:KFK14_04660"/>
<keyword evidence="4" id="KW-0410">Iron transport</keyword>
<protein>
    <submittedName>
        <fullName evidence="16">TonB-dependent receptor</fullName>
    </submittedName>
</protein>
<feature type="domain" description="TonB-dependent receptor plug" evidence="15">
    <location>
        <begin position="61"/>
        <end position="167"/>
    </location>
</feature>
<evidence type="ECO:0000256" key="5">
    <source>
        <dbReference type="ARBA" id="ARBA00022692"/>
    </source>
</evidence>
<evidence type="ECO:0000256" key="10">
    <source>
        <dbReference type="ARBA" id="ARBA00023237"/>
    </source>
</evidence>
<feature type="chain" id="PRO_5037169859" evidence="13">
    <location>
        <begin position="31"/>
        <end position="792"/>
    </location>
</feature>
<keyword evidence="8 12" id="KW-0798">TonB box</keyword>
<dbReference type="GO" id="GO:0006826">
    <property type="term" value="P:iron ion transport"/>
    <property type="evidence" value="ECO:0007669"/>
    <property type="project" value="UniProtKB-KW"/>
</dbReference>
<evidence type="ECO:0000256" key="12">
    <source>
        <dbReference type="RuleBase" id="RU003357"/>
    </source>
</evidence>
<accession>A0A975K9B1</accession>
<dbReference type="Proteomes" id="UP000681425">
    <property type="component" value="Chromosome"/>
</dbReference>
<evidence type="ECO:0000256" key="11">
    <source>
        <dbReference type="PROSITE-ProRule" id="PRU01360"/>
    </source>
</evidence>
<evidence type="ECO:0000259" key="14">
    <source>
        <dbReference type="Pfam" id="PF00593"/>
    </source>
</evidence>
<evidence type="ECO:0000256" key="9">
    <source>
        <dbReference type="ARBA" id="ARBA00023136"/>
    </source>
</evidence>
<dbReference type="PANTHER" id="PTHR32552">
    <property type="entry name" value="FERRICHROME IRON RECEPTOR-RELATED"/>
    <property type="match status" value="1"/>
</dbReference>
<comment type="similarity">
    <text evidence="11 12">Belongs to the TonB-dependent receptor family.</text>
</comment>
<dbReference type="EMBL" id="CP073910">
    <property type="protein sequence ID" value="QUT06739.1"/>
    <property type="molecule type" value="Genomic_DNA"/>
</dbReference>
<feature type="signal peptide" evidence="13">
    <location>
        <begin position="1"/>
        <end position="30"/>
    </location>
</feature>
<keyword evidence="7" id="KW-0406">Ion transport</keyword>
<keyword evidence="13" id="KW-0732">Signal</keyword>
<dbReference type="RefSeq" id="WP_212610042.1">
    <property type="nucleotide sequence ID" value="NZ_CP073910.1"/>
</dbReference>
<dbReference type="InterPro" id="IPR012910">
    <property type="entry name" value="Plug_dom"/>
</dbReference>
<name>A0A975K9B1_9SPHN</name>
<keyword evidence="9 11" id="KW-0472">Membrane</keyword>
<evidence type="ECO:0000256" key="3">
    <source>
        <dbReference type="ARBA" id="ARBA00022452"/>
    </source>
</evidence>
<evidence type="ECO:0000256" key="13">
    <source>
        <dbReference type="SAM" id="SignalP"/>
    </source>
</evidence>
<dbReference type="PANTHER" id="PTHR32552:SF81">
    <property type="entry name" value="TONB-DEPENDENT OUTER MEMBRANE RECEPTOR"/>
    <property type="match status" value="1"/>
</dbReference>
<proteinExistence type="inferred from homology"/>
<dbReference type="Gene3D" id="2.40.170.20">
    <property type="entry name" value="TonB-dependent receptor, beta-barrel domain"/>
    <property type="match status" value="1"/>
</dbReference>
<dbReference type="PROSITE" id="PS52016">
    <property type="entry name" value="TONB_DEPENDENT_REC_3"/>
    <property type="match status" value="1"/>
</dbReference>
<keyword evidence="3 11" id="KW-1134">Transmembrane beta strand</keyword>
<dbReference type="Pfam" id="PF00593">
    <property type="entry name" value="TonB_dep_Rec_b-barrel"/>
    <property type="match status" value="1"/>
</dbReference>
<sequence>MQSNRNLWKCGNIIFAALMTSTALGGTAFAQDAAPQQAAADDVTSGDIIVTAQRREQRLGDVPLSVQAQTGEALTKAGITDSRALEQVSPALNFTAGYSPTTTSLVIRGAASLANEGGIQPSVGVVIDGVPVARQGEFIADLADIDRIEVLSGPQGTLFGKNSTAGVVNIISARPKHEFGVNVELTGTSDEEVIAKGTINAPVSDMAALRVTGYYHYLDPMVQNLAGPDLHGQRSYGGQAKLLLDFSDTVNLLLSGSYNKSYSTFGNNFVITPNSPPLSDFQRAVFGPIGWGVDVANQDTVSYSKNKLYSLVGELNADLTDELHLVSITGYRNSNNRVEIDVDTGPVGINPGRGFSPNPLGYPIQYVATEDEHQVEIYKYFSQEVRLAYSGNGLDIVAGAYYQNYNETRQLLLPFIFDGAFVLQDPTLAGVPFYVSDTLHSALSDDTIAVFGDVTYAITPTINVFGGLRYTNEKLQLDYYHDAFFNPAAGFFDPITVTNSAPPISNITFRSKRTDNNLSGRIGVQWKPAPGLNYYASYNRGYKGPAANQGRAANNAATALLDPEIADAFEIGAKQRLFDGLLTFDIALYKQKIKNIQQSSITGGVTVDLINAGALKIKGFESNLTLRPVDGLSLNAGIVYNDAYYSGDNIFFTCGPTITAECPNGAAGVQNLNGKQAIGSPKWKVVSSAAYDVPVNESLKVSLRVAYNWRSSIQYQLQQDPLTRHPSYGILDASIGVGDLNDRWSLTLFGKNLTDKFYYSNLNTADFFIGQQFGNFGRDYRRYGGLRLTYKM</sequence>
<keyword evidence="5 11" id="KW-0812">Transmembrane</keyword>
<evidence type="ECO:0000259" key="15">
    <source>
        <dbReference type="Pfam" id="PF07715"/>
    </source>
</evidence>
<keyword evidence="6" id="KW-0408">Iron</keyword>